<comment type="caution">
    <text evidence="1">The sequence shown here is derived from an EMBL/GenBank/DDBJ whole genome shotgun (WGS) entry which is preliminary data.</text>
</comment>
<evidence type="ECO:0000313" key="2">
    <source>
        <dbReference type="Proteomes" id="UP000685013"/>
    </source>
</evidence>
<dbReference type="Proteomes" id="UP000685013">
    <property type="component" value="Chromosome 6"/>
</dbReference>
<proteinExistence type="predicted"/>
<gene>
    <name evidence="1" type="ORF">SDJN03_09413</name>
</gene>
<dbReference type="EMBL" id="JAGKQH010000006">
    <property type="protein sequence ID" value="KAG6596233.1"/>
    <property type="molecule type" value="Genomic_DNA"/>
</dbReference>
<evidence type="ECO:0000313" key="1">
    <source>
        <dbReference type="EMBL" id="KAG6596233.1"/>
    </source>
</evidence>
<organism evidence="1 2">
    <name type="scientific">Cucurbita argyrosperma subsp. sororia</name>
    <dbReference type="NCBI Taxonomy" id="37648"/>
    <lineage>
        <taxon>Eukaryota</taxon>
        <taxon>Viridiplantae</taxon>
        <taxon>Streptophyta</taxon>
        <taxon>Embryophyta</taxon>
        <taxon>Tracheophyta</taxon>
        <taxon>Spermatophyta</taxon>
        <taxon>Magnoliopsida</taxon>
        <taxon>eudicotyledons</taxon>
        <taxon>Gunneridae</taxon>
        <taxon>Pentapetalae</taxon>
        <taxon>rosids</taxon>
        <taxon>fabids</taxon>
        <taxon>Cucurbitales</taxon>
        <taxon>Cucurbitaceae</taxon>
        <taxon>Cucurbiteae</taxon>
        <taxon>Cucurbita</taxon>
    </lineage>
</organism>
<name>A0AAV6NGH1_9ROSI</name>
<dbReference type="AlphaFoldDB" id="A0AAV6NGH1"/>
<accession>A0AAV6NGH1</accession>
<keyword evidence="2" id="KW-1185">Reference proteome</keyword>
<sequence>MSEFWRGSQIIPRLAALLLSSPPATTGVILDKTLDLRSEMYRSIIRRRESESNRRNGIESSKAQFQSTAMVSGLRSSGVFVLPLNRLALIAWLVKHFPAVAIHIRGVRVKIIRFNCRIFLHFASVLMARFFKSSIFALDNSGSFGRLPDWSVILAYRSNEKLNYKNEWRGLKVYSYLDASSIKGVHWRAVQTAIFTNELRLSMCK</sequence>
<protein>
    <submittedName>
        <fullName evidence="1">Uncharacterized protein</fullName>
    </submittedName>
</protein>
<reference evidence="1 2" key="1">
    <citation type="journal article" date="2021" name="Hortic Res">
        <title>The domestication of Cucurbita argyrosperma as revealed by the genome of its wild relative.</title>
        <authorList>
            <person name="Barrera-Redondo J."/>
            <person name="Sanchez-de la Vega G."/>
            <person name="Aguirre-Liguori J.A."/>
            <person name="Castellanos-Morales G."/>
            <person name="Gutierrez-Guerrero Y.T."/>
            <person name="Aguirre-Dugua X."/>
            <person name="Aguirre-Planter E."/>
            <person name="Tenaillon M.I."/>
            <person name="Lira-Saade R."/>
            <person name="Eguiarte L.E."/>
        </authorList>
    </citation>
    <scope>NUCLEOTIDE SEQUENCE [LARGE SCALE GENOMIC DNA]</scope>
    <source>
        <strain evidence="1">JBR-2021</strain>
    </source>
</reference>
<feature type="non-terminal residue" evidence="1">
    <location>
        <position position="1"/>
    </location>
</feature>